<dbReference type="GO" id="GO:0016787">
    <property type="term" value="F:hydrolase activity"/>
    <property type="evidence" value="ECO:0007669"/>
    <property type="project" value="UniProtKB-KW"/>
</dbReference>
<dbReference type="Gene3D" id="3.40.50.300">
    <property type="entry name" value="P-loop containing nucleotide triphosphate hydrolases"/>
    <property type="match status" value="1"/>
</dbReference>
<dbReference type="Gene3D" id="1.25.40.10">
    <property type="entry name" value="Tetratricopeptide repeat domain"/>
    <property type="match status" value="2"/>
</dbReference>
<proteinExistence type="predicted"/>
<keyword evidence="2" id="KW-0378">Hydrolase</keyword>
<dbReference type="Pfam" id="PF00931">
    <property type="entry name" value="NB-ARC"/>
    <property type="match status" value="1"/>
</dbReference>
<gene>
    <name evidence="2" type="ORF">BDZ83DRAFT_727575</name>
</gene>
<dbReference type="SUPFAM" id="SSF52540">
    <property type="entry name" value="P-loop containing nucleoside triphosphate hydrolases"/>
    <property type="match status" value="1"/>
</dbReference>
<dbReference type="AlphaFoldDB" id="A0AAD8XKS5"/>
<evidence type="ECO:0000313" key="2">
    <source>
        <dbReference type="EMBL" id="KAK1729212.1"/>
    </source>
</evidence>
<dbReference type="SUPFAM" id="SSF48452">
    <property type="entry name" value="TPR-like"/>
    <property type="match status" value="2"/>
</dbReference>
<name>A0AAD8XKS5_GLOAC</name>
<feature type="domain" description="NB-ARC" evidence="1">
    <location>
        <begin position="79"/>
        <end position="150"/>
    </location>
</feature>
<accession>A0AAD8XKS5</accession>
<organism evidence="2 3">
    <name type="scientific">Glomerella acutata</name>
    <name type="common">Colletotrichum acutatum</name>
    <dbReference type="NCBI Taxonomy" id="27357"/>
    <lineage>
        <taxon>Eukaryota</taxon>
        <taxon>Fungi</taxon>
        <taxon>Dikarya</taxon>
        <taxon>Ascomycota</taxon>
        <taxon>Pezizomycotina</taxon>
        <taxon>Sordariomycetes</taxon>
        <taxon>Hypocreomycetidae</taxon>
        <taxon>Glomerellales</taxon>
        <taxon>Glomerellaceae</taxon>
        <taxon>Colletotrichum</taxon>
        <taxon>Colletotrichum acutatum species complex</taxon>
    </lineage>
</organism>
<dbReference type="PANTHER" id="PTHR35205">
    <property type="entry name" value="NB-ARC AND TPR DOMAIN PROTEIN"/>
    <property type="match status" value="1"/>
</dbReference>
<dbReference type="RefSeq" id="XP_060369267.1">
    <property type="nucleotide sequence ID" value="XM_060512787.1"/>
</dbReference>
<dbReference type="EMBL" id="JAHMHS010000013">
    <property type="protein sequence ID" value="KAK1729212.1"/>
    <property type="molecule type" value="Genomic_DNA"/>
</dbReference>
<dbReference type="Proteomes" id="UP001244207">
    <property type="component" value="Unassembled WGS sequence"/>
</dbReference>
<dbReference type="InterPro" id="IPR002182">
    <property type="entry name" value="NB-ARC"/>
</dbReference>
<dbReference type="InterPro" id="IPR011990">
    <property type="entry name" value="TPR-like_helical_dom_sf"/>
</dbReference>
<reference evidence="2" key="1">
    <citation type="submission" date="2021-12" db="EMBL/GenBank/DDBJ databases">
        <title>Comparative genomics, transcriptomics and evolutionary studies reveal genomic signatures of adaptation to plant cell wall in hemibiotrophic fungi.</title>
        <authorList>
            <consortium name="DOE Joint Genome Institute"/>
            <person name="Baroncelli R."/>
            <person name="Diaz J.F."/>
            <person name="Benocci T."/>
            <person name="Peng M."/>
            <person name="Battaglia E."/>
            <person name="Haridas S."/>
            <person name="Andreopoulos W."/>
            <person name="Labutti K."/>
            <person name="Pangilinan J."/>
            <person name="Floch G.L."/>
            <person name="Makela M.R."/>
            <person name="Henrissat B."/>
            <person name="Grigoriev I.V."/>
            <person name="Crouch J.A."/>
            <person name="De Vries R.P."/>
            <person name="Sukno S.A."/>
            <person name="Thon M.R."/>
        </authorList>
    </citation>
    <scope>NUCLEOTIDE SEQUENCE</scope>
    <source>
        <strain evidence="2">CBS 112980</strain>
    </source>
</reference>
<protein>
    <submittedName>
        <fullName evidence="2">P-loop containing nucleoside triphosphate hydrolase protein</fullName>
    </submittedName>
</protein>
<dbReference type="InterPro" id="IPR027417">
    <property type="entry name" value="P-loop_NTPase"/>
</dbReference>
<evidence type="ECO:0000313" key="3">
    <source>
        <dbReference type="Proteomes" id="UP001244207"/>
    </source>
</evidence>
<evidence type="ECO:0000259" key="1">
    <source>
        <dbReference type="Pfam" id="PF00931"/>
    </source>
</evidence>
<keyword evidence="3" id="KW-1185">Reference proteome</keyword>
<comment type="caution">
    <text evidence="2">The sequence shown here is derived from an EMBL/GenBank/DDBJ whole genome shotgun (WGS) entry which is preliminary data.</text>
</comment>
<dbReference type="GeneID" id="85396685"/>
<dbReference type="PANTHER" id="PTHR35205:SF1">
    <property type="entry name" value="ZU5 DOMAIN-CONTAINING PROTEIN"/>
    <property type="match status" value="1"/>
</dbReference>
<sequence>MYDSVQADIDEWLKEIEKMAEIAQRQATMLSFLALSPRSFTDKAKLPCYVLPTASTNRFFNRDEVIEEMDRQLGGQRIDGLRSIALYGMGGVGKSHVALKYIEKKKAEKGLTAIFWVHAENIISFQQSFTDIALKLDLPGAQRTLHDENRLIVRDWLSQTVYDNVESFDLLRANWPLPGSHGLALITTRNHSLAFDPASGGLEVPSWNTENGTKFLLHLLSGHISADLLANEAKSAYSLSERLSGHALAISNMSGLIQRRSWSISQLLDNYGSNLNFKDGLEAVWKVSFENLKPDSAALLAAFSYCAPDSIPHSLFELKEAEDLPDSLLWFLDVDRFLLEQQTWPELEDLVEVGKLALATLPEQDPELYNLTSPDTYIAQMWARRGHYRLAIEVMVSARNMKLKAPQEDHQNLSWMANNISAFYSCLGEYKTALEWQETSRVSWERWAKSENVDFHWHPNQRYGQGRTLAYMKRYDEARTDIDESLEDMMTTKPVIWGTAGPCQFARARLAMFEGDFKLAELLFQRAQSIWLTGNSSRTSDFYAATIYRMGCCALLEGEVERAMKYLQDAMAITSLRKDIQVGEHARCLYKLSEALYQISGRELEADRLLKEAEELYWKRVEKPKGVSEEDHAEYEVPQIHPQEEDYDSLVYMLWR</sequence>